<proteinExistence type="inferred from homology"/>
<dbReference type="InterPro" id="IPR014001">
    <property type="entry name" value="Helicase_ATP-bd"/>
</dbReference>
<evidence type="ECO:0000256" key="4">
    <source>
        <dbReference type="ARBA" id="ARBA00022806"/>
    </source>
</evidence>
<feature type="domain" description="Helicase ATP-binding" evidence="8">
    <location>
        <begin position="187"/>
        <end position="370"/>
    </location>
</feature>
<evidence type="ECO:0000259" key="8">
    <source>
        <dbReference type="PROSITE" id="PS51192"/>
    </source>
</evidence>
<feature type="compositionally biased region" description="Basic and acidic residues" evidence="7">
    <location>
        <begin position="14"/>
        <end position="38"/>
    </location>
</feature>
<organism evidence="10 11">
    <name type="scientific">Nakaseomyces bracarensis</name>
    <dbReference type="NCBI Taxonomy" id="273131"/>
    <lineage>
        <taxon>Eukaryota</taxon>
        <taxon>Fungi</taxon>
        <taxon>Dikarya</taxon>
        <taxon>Ascomycota</taxon>
        <taxon>Saccharomycotina</taxon>
        <taxon>Saccharomycetes</taxon>
        <taxon>Saccharomycetales</taxon>
        <taxon>Saccharomycetaceae</taxon>
        <taxon>Nakaseomyces</taxon>
    </lineage>
</organism>
<dbReference type="Pfam" id="PF00270">
    <property type="entry name" value="DEAD"/>
    <property type="match status" value="1"/>
</dbReference>
<dbReference type="Gene3D" id="3.40.50.300">
    <property type="entry name" value="P-loop containing nucleotide triphosphate hydrolases"/>
    <property type="match status" value="2"/>
</dbReference>
<keyword evidence="4 6" id="KW-0347">Helicase</keyword>
<reference evidence="10 11" key="1">
    <citation type="submission" date="2024-05" db="EMBL/GenBank/DDBJ databases">
        <title>Long read based assembly of the Candida bracarensis genome reveals expanded adhesin content.</title>
        <authorList>
            <person name="Marcet-Houben M."/>
            <person name="Ksiezopolska E."/>
            <person name="Gabaldon T."/>
        </authorList>
    </citation>
    <scope>NUCLEOTIDE SEQUENCE [LARGE SCALE GENOMIC DNA]</scope>
    <source>
        <strain evidence="10 11">CBM6</strain>
    </source>
</reference>
<evidence type="ECO:0000256" key="3">
    <source>
        <dbReference type="ARBA" id="ARBA00022801"/>
    </source>
</evidence>
<evidence type="ECO:0000256" key="5">
    <source>
        <dbReference type="ARBA" id="ARBA00022840"/>
    </source>
</evidence>
<evidence type="ECO:0000313" key="10">
    <source>
        <dbReference type="EMBL" id="KAL3232279.1"/>
    </source>
</evidence>
<feature type="region of interest" description="Disordered" evidence="7">
    <location>
        <begin position="1"/>
        <end position="52"/>
    </location>
</feature>
<dbReference type="PANTHER" id="PTHR47958">
    <property type="entry name" value="ATP-DEPENDENT RNA HELICASE DBP3"/>
    <property type="match status" value="1"/>
</dbReference>
<gene>
    <name evidence="10" type="ORF">RNJ44_04195</name>
</gene>
<accession>A0ABR4NU71</accession>
<dbReference type="SMART" id="SM00487">
    <property type="entry name" value="DEXDc"/>
    <property type="match status" value="1"/>
</dbReference>
<name>A0ABR4NU71_9SACH</name>
<dbReference type="InterPro" id="IPR000629">
    <property type="entry name" value="RNA-helicase_DEAD-box_CS"/>
</dbReference>
<evidence type="ECO:0000256" key="1">
    <source>
        <dbReference type="ARBA" id="ARBA00012552"/>
    </source>
</evidence>
<dbReference type="SMART" id="SM00490">
    <property type="entry name" value="HELICc"/>
    <property type="match status" value="1"/>
</dbReference>
<evidence type="ECO:0000259" key="9">
    <source>
        <dbReference type="PROSITE" id="PS51194"/>
    </source>
</evidence>
<dbReference type="InterPro" id="IPR027417">
    <property type="entry name" value="P-loop_NTPase"/>
</dbReference>
<evidence type="ECO:0000256" key="6">
    <source>
        <dbReference type="RuleBase" id="RU000492"/>
    </source>
</evidence>
<evidence type="ECO:0000256" key="2">
    <source>
        <dbReference type="ARBA" id="ARBA00022741"/>
    </source>
</evidence>
<dbReference type="PROSITE" id="PS51192">
    <property type="entry name" value="HELICASE_ATP_BIND_1"/>
    <property type="match status" value="1"/>
</dbReference>
<evidence type="ECO:0000256" key="7">
    <source>
        <dbReference type="SAM" id="MobiDB-lite"/>
    </source>
</evidence>
<keyword evidence="5 6" id="KW-0067">ATP-binding</keyword>
<comment type="caution">
    <text evidence="10">The sequence shown here is derived from an EMBL/GenBank/DDBJ whole genome shotgun (WGS) entry which is preliminary data.</text>
</comment>
<dbReference type="PROSITE" id="PS51194">
    <property type="entry name" value="HELICASE_CTER"/>
    <property type="match status" value="1"/>
</dbReference>
<comment type="similarity">
    <text evidence="6">Belongs to the DEAD box helicase family.</text>
</comment>
<keyword evidence="2 6" id="KW-0547">Nucleotide-binding</keyword>
<keyword evidence="3 6" id="KW-0378">Hydrolase</keyword>
<dbReference type="SUPFAM" id="SSF52540">
    <property type="entry name" value="P-loop containing nucleoside triphosphate hydrolases"/>
    <property type="match status" value="1"/>
</dbReference>
<dbReference type="Pfam" id="PF00271">
    <property type="entry name" value="Helicase_C"/>
    <property type="match status" value="1"/>
</dbReference>
<dbReference type="InterPro" id="IPR011545">
    <property type="entry name" value="DEAD/DEAH_box_helicase_dom"/>
</dbReference>
<dbReference type="CDD" id="cd18787">
    <property type="entry name" value="SF2_C_DEAD"/>
    <property type="match status" value="1"/>
</dbReference>
<feature type="domain" description="Helicase C-terminal" evidence="9">
    <location>
        <begin position="396"/>
        <end position="542"/>
    </location>
</feature>
<dbReference type="InterPro" id="IPR001650">
    <property type="entry name" value="Helicase_C-like"/>
</dbReference>
<protein>
    <recommendedName>
        <fullName evidence="1">RNA helicase</fullName>
        <ecNumber evidence="1">3.6.4.13</ecNumber>
    </recommendedName>
</protein>
<dbReference type="Proteomes" id="UP001623330">
    <property type="component" value="Unassembled WGS sequence"/>
</dbReference>
<evidence type="ECO:0000313" key="11">
    <source>
        <dbReference type="Proteomes" id="UP001623330"/>
    </source>
</evidence>
<dbReference type="PROSITE" id="PS00039">
    <property type="entry name" value="DEAD_ATP_HELICASE"/>
    <property type="match status" value="1"/>
</dbReference>
<feature type="compositionally biased region" description="Acidic residues" evidence="7">
    <location>
        <begin position="39"/>
        <end position="52"/>
    </location>
</feature>
<keyword evidence="11" id="KW-1185">Reference proteome</keyword>
<dbReference type="GO" id="GO:0004386">
    <property type="term" value="F:helicase activity"/>
    <property type="evidence" value="ECO:0007669"/>
    <property type="project" value="UniProtKB-KW"/>
</dbReference>
<sequence>MTRPIDISQLLKQKKQESKPRLLSKEERDAILRDRSLDDGEPIDGNDDEEEEMIAVQYKRRKYEEDAVYKDEMENTETLISESTKARIRAALEAQKQGDEHDVVDEYLGKHWKDKKLEELDDRDWRIFMEDFNISVTGKGVIHKPLRDWTETGILPSDMVTALVRGLRFLEPTPIQKAVIPNAVKLKNKKGDGRDILGVASTGSGKTLAFIIPILMKFTPRPINLKVLDGPLALILVPTRELAQQIAVETNKLLDQWGDKRQEISAVSIVGGHSLEDINNSLRDGCDILIATPGRLLDVISNHILVLNSVQTLVLDEADRMVDLGFEDQLRELLTHLSVSGTKQTMLFTATMSVAIQSIASGYLSNPLHITVGGAGSDSKPLITQRVRLAENEDRKLTCLLEDLKRYGTPAIVFINYKETVDWLANHLSRSRYKITTLHGSKSQAQREKAIQRMRSGEADIMIATNVAARGLDISNISLVVNFQMSKKFEDYVHRIGRTGRAGRAGTAVTYLTGEEDARLVKELYKYTKEMDPTKENSFSKDCMSTFKIKNNNDRILY</sequence>
<dbReference type="EC" id="3.6.4.13" evidence="1"/>
<dbReference type="EMBL" id="JBEVYD010000005">
    <property type="protein sequence ID" value="KAL3232279.1"/>
    <property type="molecule type" value="Genomic_DNA"/>
</dbReference>